<dbReference type="PROSITE" id="PS50188">
    <property type="entry name" value="B302_SPRY"/>
    <property type="match status" value="1"/>
</dbReference>
<reference evidence="10" key="1">
    <citation type="submission" date="2019-10" db="EMBL/GenBank/DDBJ databases">
        <title>The sequence and de novo assembly of the wild yak genome.</title>
        <authorList>
            <person name="Liu Y."/>
        </authorList>
    </citation>
    <scope>NUCLEOTIDE SEQUENCE [LARGE SCALE GENOMIC DNA]</scope>
    <source>
        <strain evidence="10">WY2019</strain>
    </source>
</reference>
<keyword evidence="4 7" id="KW-1133">Transmembrane helix</keyword>
<feature type="transmembrane region" description="Helical" evidence="7">
    <location>
        <begin position="557"/>
        <end position="578"/>
    </location>
</feature>
<evidence type="ECO:0000256" key="5">
    <source>
        <dbReference type="ARBA" id="ARBA00023054"/>
    </source>
</evidence>
<protein>
    <recommendedName>
        <fullName evidence="12">Fibronectin type-III domain-containing protein</fullName>
    </recommendedName>
</protein>
<evidence type="ECO:0000256" key="2">
    <source>
        <dbReference type="ARBA" id="ARBA00007168"/>
    </source>
</evidence>
<feature type="transmembrane region" description="Helical" evidence="7">
    <location>
        <begin position="107"/>
        <end position="129"/>
    </location>
</feature>
<dbReference type="GO" id="GO:0005886">
    <property type="term" value="C:plasma membrane"/>
    <property type="evidence" value="ECO:0007669"/>
    <property type="project" value="TreeGrafter"/>
</dbReference>
<dbReference type="GO" id="GO:0015220">
    <property type="term" value="F:choline transmembrane transporter activity"/>
    <property type="evidence" value="ECO:0007669"/>
    <property type="project" value="TreeGrafter"/>
</dbReference>
<dbReference type="SMART" id="SM00060">
    <property type="entry name" value="FN3"/>
    <property type="match status" value="1"/>
</dbReference>
<dbReference type="SUPFAM" id="SSF49899">
    <property type="entry name" value="Concanavalin A-like lectins/glucanases"/>
    <property type="match status" value="1"/>
</dbReference>
<sequence length="1214" mass="137497">MGYTSPLLQELQENCVAAVARSEREKLKNHNKLHSDLQPTFTSLNLVSQIPLMAYGPVGEKKEFLQHWLVHTLKILNLDMPIAEKSIKNKSSKREWKPLEDRSCTDIPWLLLFILFCIGMGFICGFSVATGAAARLVSGYDSYGNICGQKNAELEAIPNSGMDHTHRKYVFFLDPCNLDLINRKIKSVALCVAACPRQELKTISDVQKFAEINGSALCSYDLKPSEYASSKAKGLCPKLPVPASAPIPFFHRCAPVNISCYAKFAEALITFVSDNSVLHRLISGVMTSKEIILGLCLLSLAGTGVLWWLYAKQRKSPKETVIPDQPQVAEANLRALLIYAISATVFTVILFLVMLVMRKRVALTIALFHVAGKVFIHLPLLVFQPFWTFFALVLFWVYWIMTLLFLGTAGSAVQNEQGFVEFKMSGPLQYMWWYHVVGLIWISEFILACQQMTVAGAVVTYYFTRDKRNLPFTPILASVNRLIRYHLGTVAKGSFIITLVKIPRMILMYIHSQLKGKNAYTATAINSTNFCTSAKDAFVILVENALRVAAINTVGDFMLFLGKVLIVCSTGLAGVMLLNYQQDYTVWVLPLIIVCLFAFLVAHCFLSIYEMVVDVLFLCFAVDTKYNDGSPGREFYMDKVLMEFVENSRKAMKEAGKGGVADARELKPMEALQRIISTLANKNDEIQNFIDTLNQTLKGVQENSSNILSELDEEFDSLYSILDEVKESMINSIKQEQARKSQELQSNNGFSLSPFFETKVPKAPEIDPVECLVADNSVTVAWRMPEEDNKIDHFILEYRKTNFDGLPRVKDERCWEIVDNIKGTEYTLSGLKFDSKYMNFRVRACNKAVAGEYSDPVTLETKGDTAIESGQHYWEVKAQKDCKSYSVGVAYKTLGKFDQLGKTNTSWCIHVNNWLQNTFAAKHNNKVKALDVAVPERIGVFCDFDGGQLSFYDANSKQLLYSFKAKFTQPVLPGFMNGSGLSKSKGSRIGFDGMQWRAVKKFIMLTSSQNVPVFLIDPLILELINKNFEQVKNTSHASSTSECKVFCVPRDFTTFALQYQLWKNEEGWFWIAENMGFQCLKIESKDPRLDWIDSLSGTEIPLHYICKLASHAIHLVVFHERSGNYLWHGHLRLKGHVDRKFVPFRKLQFGRYPGAFDRYLFPKFTLCWTEFVDTKFRVPCETVEYIEANYVDFSPRRFISKSPLAADILVLRSL</sequence>
<dbReference type="Gene3D" id="2.60.40.10">
    <property type="entry name" value="Immunoglobulins"/>
    <property type="match status" value="1"/>
</dbReference>
<evidence type="ECO:0000259" key="8">
    <source>
        <dbReference type="PROSITE" id="PS50188"/>
    </source>
</evidence>
<gene>
    <name evidence="10" type="ORF">E5288_WYG008132</name>
</gene>
<keyword evidence="11" id="KW-1185">Reference proteome</keyword>
<name>A0A6B0RYP7_9CETA</name>
<dbReference type="InterPro" id="IPR007603">
    <property type="entry name" value="Choline_transptr-like"/>
</dbReference>
<dbReference type="Gene3D" id="2.60.120.920">
    <property type="match status" value="1"/>
</dbReference>
<dbReference type="InterPro" id="IPR003961">
    <property type="entry name" value="FN3_dom"/>
</dbReference>
<dbReference type="Pfam" id="PF00041">
    <property type="entry name" value="fn3"/>
    <property type="match status" value="1"/>
</dbReference>
<accession>A0A6B0RYP7</accession>
<feature type="transmembrane region" description="Helical" evidence="7">
    <location>
        <begin position="386"/>
        <end position="409"/>
    </location>
</feature>
<feature type="domain" description="B30.2/SPRY" evidence="8">
    <location>
        <begin position="797"/>
        <end position="996"/>
    </location>
</feature>
<feature type="transmembrane region" description="Helical" evidence="7">
    <location>
        <begin position="361"/>
        <end position="380"/>
    </location>
</feature>
<dbReference type="InterPro" id="IPR013320">
    <property type="entry name" value="ConA-like_dom_sf"/>
</dbReference>
<feature type="domain" description="Fibronectin type-III" evidence="9">
    <location>
        <begin position="760"/>
        <end position="864"/>
    </location>
</feature>
<comment type="similarity">
    <text evidence="2">Belongs to the CTL (choline transporter-like) family.</text>
</comment>
<dbReference type="EMBL" id="VBQZ03000100">
    <property type="protein sequence ID" value="MXQ93867.1"/>
    <property type="molecule type" value="Genomic_DNA"/>
</dbReference>
<dbReference type="PROSITE" id="PS50853">
    <property type="entry name" value="FN3"/>
    <property type="match status" value="1"/>
</dbReference>
<evidence type="ECO:0000313" key="11">
    <source>
        <dbReference type="Proteomes" id="UP000322234"/>
    </source>
</evidence>
<dbReference type="SUPFAM" id="SSF49265">
    <property type="entry name" value="Fibronectin type III"/>
    <property type="match status" value="1"/>
</dbReference>
<dbReference type="InterPro" id="IPR043136">
    <property type="entry name" value="B30.2/SPRY_sf"/>
</dbReference>
<evidence type="ECO:0008006" key="12">
    <source>
        <dbReference type="Google" id="ProtNLM"/>
    </source>
</evidence>
<dbReference type="InterPro" id="IPR013783">
    <property type="entry name" value="Ig-like_fold"/>
</dbReference>
<dbReference type="InterPro" id="IPR036116">
    <property type="entry name" value="FN3_sf"/>
</dbReference>
<dbReference type="Gene3D" id="1.20.5.170">
    <property type="match status" value="1"/>
</dbReference>
<evidence type="ECO:0000256" key="6">
    <source>
        <dbReference type="ARBA" id="ARBA00023136"/>
    </source>
</evidence>
<keyword evidence="5" id="KW-0175">Coiled coil</keyword>
<evidence type="ECO:0000256" key="3">
    <source>
        <dbReference type="ARBA" id="ARBA00022692"/>
    </source>
</evidence>
<dbReference type="SMART" id="SM00449">
    <property type="entry name" value="SPRY"/>
    <property type="match status" value="1"/>
</dbReference>
<proteinExistence type="inferred from homology"/>
<feature type="transmembrane region" description="Helical" evidence="7">
    <location>
        <begin position="331"/>
        <end position="354"/>
    </location>
</feature>
<feature type="transmembrane region" description="Helical" evidence="7">
    <location>
        <begin position="291"/>
        <end position="311"/>
    </location>
</feature>
<keyword evidence="6 7" id="KW-0472">Membrane</keyword>
<evidence type="ECO:0000256" key="4">
    <source>
        <dbReference type="ARBA" id="ARBA00022989"/>
    </source>
</evidence>
<dbReference type="InterPro" id="IPR003879">
    <property type="entry name" value="Butyrophylin_SPRY"/>
</dbReference>
<dbReference type="InterPro" id="IPR045587">
    <property type="entry name" value="FKTN_N"/>
</dbReference>
<evidence type="ECO:0000256" key="1">
    <source>
        <dbReference type="ARBA" id="ARBA00004141"/>
    </source>
</evidence>
<feature type="transmembrane region" description="Helical" evidence="7">
    <location>
        <begin position="483"/>
        <end position="502"/>
    </location>
</feature>
<dbReference type="InterPro" id="IPR001870">
    <property type="entry name" value="B30.2/SPRY"/>
</dbReference>
<comment type="caution">
    <text evidence="10">The sequence shown here is derived from an EMBL/GenBank/DDBJ whole genome shotgun (WGS) entry which is preliminary data.</text>
</comment>
<dbReference type="Proteomes" id="UP000322234">
    <property type="component" value="Unassembled WGS sequence"/>
</dbReference>
<evidence type="ECO:0000256" key="7">
    <source>
        <dbReference type="SAM" id="Phobius"/>
    </source>
</evidence>
<evidence type="ECO:0000313" key="10">
    <source>
        <dbReference type="EMBL" id="MXQ93867.1"/>
    </source>
</evidence>
<feature type="transmembrane region" description="Helical" evidence="7">
    <location>
        <begin position="430"/>
        <end position="463"/>
    </location>
</feature>
<evidence type="ECO:0000259" key="9">
    <source>
        <dbReference type="PROSITE" id="PS50853"/>
    </source>
</evidence>
<dbReference type="Pfam" id="PF04515">
    <property type="entry name" value="Choline_transpo"/>
    <property type="match status" value="1"/>
</dbReference>
<dbReference type="Pfam" id="PF19737">
    <property type="entry name" value="FKTN_N"/>
    <property type="match status" value="1"/>
</dbReference>
<organism evidence="10 11">
    <name type="scientific">Bos mutus</name>
    <name type="common">wild yak</name>
    <dbReference type="NCBI Taxonomy" id="72004"/>
    <lineage>
        <taxon>Eukaryota</taxon>
        <taxon>Metazoa</taxon>
        <taxon>Chordata</taxon>
        <taxon>Craniata</taxon>
        <taxon>Vertebrata</taxon>
        <taxon>Euteleostomi</taxon>
        <taxon>Mammalia</taxon>
        <taxon>Eutheria</taxon>
        <taxon>Laurasiatheria</taxon>
        <taxon>Artiodactyla</taxon>
        <taxon>Ruminantia</taxon>
        <taxon>Pecora</taxon>
        <taxon>Bovidae</taxon>
        <taxon>Bovinae</taxon>
        <taxon>Bos</taxon>
    </lineage>
</organism>
<dbReference type="CDD" id="cd00063">
    <property type="entry name" value="FN3"/>
    <property type="match status" value="1"/>
</dbReference>
<dbReference type="InterPro" id="IPR003877">
    <property type="entry name" value="SPRY_dom"/>
</dbReference>
<dbReference type="PRINTS" id="PR01407">
    <property type="entry name" value="BUTYPHLNCDUF"/>
</dbReference>
<comment type="subcellular location">
    <subcellularLocation>
        <location evidence="1">Membrane</location>
        <topology evidence="1">Multi-pass membrane protein</topology>
    </subcellularLocation>
</comment>
<dbReference type="PANTHER" id="PTHR12385:SF56">
    <property type="entry name" value="CHOLINE TRANSPORTER-LIKE PROTEIN 1"/>
    <property type="match status" value="1"/>
</dbReference>
<keyword evidence="3 7" id="KW-0812">Transmembrane</keyword>
<dbReference type="AlphaFoldDB" id="A0A6B0RYP7"/>
<dbReference type="PANTHER" id="PTHR12385">
    <property type="entry name" value="CHOLINE TRANSPORTER-LIKE (SLC FAMILY 44)"/>
    <property type="match status" value="1"/>
</dbReference>
<feature type="transmembrane region" description="Helical" evidence="7">
    <location>
        <begin position="584"/>
        <end position="606"/>
    </location>
</feature>